<gene>
    <name evidence="2" type="ORF">GQ607_004420</name>
</gene>
<evidence type="ECO:0000313" key="3">
    <source>
        <dbReference type="Proteomes" id="UP000434172"/>
    </source>
</evidence>
<organism evidence="2 3">
    <name type="scientific">Colletotrichum asianum</name>
    <dbReference type="NCBI Taxonomy" id="702518"/>
    <lineage>
        <taxon>Eukaryota</taxon>
        <taxon>Fungi</taxon>
        <taxon>Dikarya</taxon>
        <taxon>Ascomycota</taxon>
        <taxon>Pezizomycotina</taxon>
        <taxon>Sordariomycetes</taxon>
        <taxon>Hypocreomycetidae</taxon>
        <taxon>Glomerellales</taxon>
        <taxon>Glomerellaceae</taxon>
        <taxon>Colletotrichum</taxon>
        <taxon>Colletotrichum gloeosporioides species complex</taxon>
    </lineage>
</organism>
<dbReference type="AlphaFoldDB" id="A0A8H3ZQQ6"/>
<protein>
    <submittedName>
        <fullName evidence="2">Uncharacterized protein</fullName>
    </submittedName>
</protein>
<feature type="compositionally biased region" description="Basic residues" evidence="1">
    <location>
        <begin position="117"/>
        <end position="126"/>
    </location>
</feature>
<evidence type="ECO:0000313" key="2">
    <source>
        <dbReference type="EMBL" id="KAF0328268.1"/>
    </source>
</evidence>
<proteinExistence type="predicted"/>
<feature type="region of interest" description="Disordered" evidence="1">
    <location>
        <begin position="1"/>
        <end position="22"/>
    </location>
</feature>
<comment type="caution">
    <text evidence="2">The sequence shown here is derived from an EMBL/GenBank/DDBJ whole genome shotgun (WGS) entry which is preliminary data.</text>
</comment>
<dbReference type="EMBL" id="WOWK01000018">
    <property type="protein sequence ID" value="KAF0328268.1"/>
    <property type="molecule type" value="Genomic_DNA"/>
</dbReference>
<reference evidence="2 3" key="1">
    <citation type="submission" date="2019-12" db="EMBL/GenBank/DDBJ databases">
        <title>A genome sequence resource for the geographically widespread anthracnose pathogen Colletotrichum asianum.</title>
        <authorList>
            <person name="Meng Y."/>
        </authorList>
    </citation>
    <scope>NUCLEOTIDE SEQUENCE [LARGE SCALE GENOMIC DNA]</scope>
    <source>
        <strain evidence="2 3">ICMP 18580</strain>
    </source>
</reference>
<feature type="region of interest" description="Disordered" evidence="1">
    <location>
        <begin position="112"/>
        <end position="131"/>
    </location>
</feature>
<accession>A0A8H3ZQQ6</accession>
<evidence type="ECO:0000256" key="1">
    <source>
        <dbReference type="SAM" id="MobiDB-lite"/>
    </source>
</evidence>
<name>A0A8H3ZQQ6_9PEZI</name>
<feature type="compositionally biased region" description="Basic and acidic residues" evidence="1">
    <location>
        <begin position="539"/>
        <end position="569"/>
    </location>
</feature>
<sequence>MTSAPDGAYAERRIPDYDSYPPKSEMPLDQLITTFLQTLLVQSSVLDNNHVSGRRSVGPTMQDFIDVVILYNEDFVKAGNEWVRDLECLPWSASTTVPLVIRHPDYVDAKQENREKDHKHRAKQEHKKAEKSYIAWSNRKEALENSNNAAELAAHMQSQPAHGLTKDQRYQILRAGAAPPINRAPFATAVPIRQQPTHFKGPPSTTQPVAPVWTINTIGDLLHASEEAQREVDNEYNALVEDLLADNITFAERRSNDQIAQQGPDELAMWLVFNSESELQMLRNAAATSVDAVKRHLMRIPTELVRLGNLARGQATVQDVHRWHVPPGTTNVRPTVPTGISSCLPSVTSFCSGARTVSGPGGSQVHYVFLGATLEDLDSWLEVRVIRRNQRIAFTKDDEPDWKKMVKEMSTKERDHMSDRFGPAFSARGVYSPQDLEDDQRDASRAFRRDLIRGQQTVTIPRGGNANVNTHIVQAFTYTRDLFGMVNPIQACLSCKVSLHQQEAMQIPHAYLIGMLDQFAPLARDKRATTCAEVIMTQRGDRKKEDAKNPEKAKEQEQSIKQDDTEKTRSDKKRPPKPPIRVGVCDHIVQSFVSKKDNKGRLVLVQACLALSCKLSLRRKEAMDLPEKVLVGQFLHFDTGKRIANPTSYAEVPMSKFCGMVLRDPLNKPW</sequence>
<dbReference type="Proteomes" id="UP000434172">
    <property type="component" value="Unassembled WGS sequence"/>
</dbReference>
<feature type="region of interest" description="Disordered" evidence="1">
    <location>
        <begin position="539"/>
        <end position="581"/>
    </location>
</feature>
<keyword evidence="3" id="KW-1185">Reference proteome</keyword>